<dbReference type="GO" id="GO:0000272">
    <property type="term" value="P:polysaccharide catabolic process"/>
    <property type="evidence" value="ECO:0007669"/>
    <property type="project" value="UniProtKB-KW"/>
</dbReference>
<dbReference type="GO" id="GO:0005576">
    <property type="term" value="C:extracellular region"/>
    <property type="evidence" value="ECO:0007669"/>
    <property type="project" value="UniProtKB-SubCell"/>
</dbReference>
<gene>
    <name evidence="6" type="ORF">J3495_04890</name>
</gene>
<keyword evidence="3" id="KW-0624">Polysaccharide degradation</keyword>
<protein>
    <submittedName>
        <fullName evidence="6">T9SS type A sorting domain-containing protein</fullName>
    </submittedName>
</protein>
<keyword evidence="3" id="KW-0964">Secreted</keyword>
<feature type="chain" id="PRO_5036976192" evidence="4">
    <location>
        <begin position="20"/>
        <end position="921"/>
    </location>
</feature>
<organism evidence="6 7">
    <name type="scientific">Flavobacterium geliluteum</name>
    <dbReference type="NCBI Taxonomy" id="2816120"/>
    <lineage>
        <taxon>Bacteria</taxon>
        <taxon>Pseudomonadati</taxon>
        <taxon>Bacteroidota</taxon>
        <taxon>Flavobacteriia</taxon>
        <taxon>Flavobacteriales</taxon>
        <taxon>Flavobacteriaceae</taxon>
        <taxon>Flavobacterium</taxon>
    </lineage>
</organism>
<dbReference type="Proteomes" id="UP000675047">
    <property type="component" value="Unassembled WGS sequence"/>
</dbReference>
<feature type="signal peptide" evidence="4">
    <location>
        <begin position="1"/>
        <end position="19"/>
    </location>
</feature>
<keyword evidence="3" id="KW-0119">Carbohydrate metabolism</keyword>
<keyword evidence="7" id="KW-1185">Reference proteome</keyword>
<dbReference type="SUPFAM" id="SSF51126">
    <property type="entry name" value="Pectin lyase-like"/>
    <property type="match status" value="1"/>
</dbReference>
<dbReference type="InterPro" id="IPR002022">
    <property type="entry name" value="Pec_lyase"/>
</dbReference>
<dbReference type="SMART" id="SM00656">
    <property type="entry name" value="Amb_all"/>
    <property type="match status" value="1"/>
</dbReference>
<dbReference type="GO" id="GO:0030570">
    <property type="term" value="F:pectate lyase activity"/>
    <property type="evidence" value="ECO:0007669"/>
    <property type="project" value="InterPro"/>
</dbReference>
<evidence type="ECO:0000313" key="7">
    <source>
        <dbReference type="Proteomes" id="UP000675047"/>
    </source>
</evidence>
<dbReference type="EMBL" id="JAGFBV010000005">
    <property type="protein sequence ID" value="MBP4137416.1"/>
    <property type="molecule type" value="Genomic_DNA"/>
</dbReference>
<dbReference type="RefSeq" id="WP_210665448.1">
    <property type="nucleotide sequence ID" value="NZ_JAGFBV010000005.1"/>
</dbReference>
<dbReference type="InterPro" id="IPR011050">
    <property type="entry name" value="Pectin_lyase_fold/virulence"/>
</dbReference>
<reference evidence="6 7" key="1">
    <citation type="submission" date="2021-03" db="EMBL/GenBank/DDBJ databases">
        <title>Flavobacterium Flabelliformis Sp. Nov. And Flavobacterium Geliluteum Sp. Nov., Two Novel Multidrug Resistant Psychrophilic Species Isolated From Antarctica.</title>
        <authorList>
            <person name="Kralova S."/>
            <person name="Busse H.J."/>
            <person name="Bezdicek M."/>
            <person name="Nykrynova M."/>
            <person name="Kroupova E."/>
            <person name="Krsek D."/>
            <person name="Sedlacek I."/>
        </authorList>
    </citation>
    <scope>NUCLEOTIDE SEQUENCE [LARGE SCALE GENOMIC DNA]</scope>
    <source>
        <strain evidence="6 7">P7388</strain>
    </source>
</reference>
<dbReference type="Pfam" id="PF18283">
    <property type="entry name" value="CBM77"/>
    <property type="match status" value="1"/>
</dbReference>
<comment type="caution">
    <text evidence="6">The sequence shown here is derived from an EMBL/GenBank/DDBJ whole genome shotgun (WGS) entry which is preliminary data.</text>
</comment>
<keyword evidence="2 3" id="KW-0456">Lyase</keyword>
<evidence type="ECO:0000256" key="1">
    <source>
        <dbReference type="ARBA" id="ARBA00022729"/>
    </source>
</evidence>
<dbReference type="InterPro" id="IPR026444">
    <property type="entry name" value="Secre_tail"/>
</dbReference>
<dbReference type="PANTHER" id="PTHR31683">
    <property type="entry name" value="PECTATE LYASE 18-RELATED"/>
    <property type="match status" value="1"/>
</dbReference>
<evidence type="ECO:0000313" key="6">
    <source>
        <dbReference type="EMBL" id="MBP4137416.1"/>
    </source>
</evidence>
<dbReference type="Pfam" id="PF18962">
    <property type="entry name" value="Por_Secre_tail"/>
    <property type="match status" value="1"/>
</dbReference>
<dbReference type="InterPro" id="IPR045032">
    <property type="entry name" value="PEL"/>
</dbReference>
<evidence type="ECO:0000256" key="2">
    <source>
        <dbReference type="ARBA" id="ARBA00023239"/>
    </source>
</evidence>
<dbReference type="AlphaFoldDB" id="A0A940X7K4"/>
<comment type="subcellular location">
    <subcellularLocation>
        <location evidence="3">Secreted</location>
    </subcellularLocation>
</comment>
<sequence length="921" mass="97648">MKKNLLILMLTLFAGQIWAQQLTITESTGWLESAFVKWQPVTNATSYNVYYTGNGNVDKKIDNELIRSYGSYYRADIPGLKAGSYTIKIRPVISGSEGTGSTTSAITVFAQDRAGFAFSNGRVPGAYNADGTPKSNAVILYITEQTKNTISMTVTGATTNPCVGLQTILDAYKKGKDLRPIIIRLVGQITDLSYMLDGDLVIENNKTANCYLTLEGVGNDAVADGWGIRIKNASNIEVRNIGTMNCNSGEGDNIGLQQNNDYIWVHNCDFFYGDAGSDADQIKGDGALDCKKSTYVTFSYNHFWDSGKSNLLGLSEGTTAGLYITYHHNWYDHSDSRHPRVRYYSAHVYNNYYDGNSKYGIGSTLGSSVFVENNFFRNCKYPMLTSMQGTDVFGGAEGTFSGEAGGTIKAYNNTMSGQNRFIAYDATNYPKEFDAYVASTRNETISSSITSKSGSNTYNNFDTNSSVMYAYTPDSPEVAKTNVMQYAGRISGGDLKWTFNNTVDDVADAVNTGLKAALLGYQTSLVAVQGGTNPPAGNQTLTVPTNNNQTVTSGTAIASIVFTWGGDATDATVTGLPASGITFVKNSSNKTITISGTPTATITYSIATTGSIGTAATGSGTITVTSAGSQTLTSPTNNSQTVASGSAITTIVYTWGGTATDATVTGLPASGITFVKNSSNKTITISGTPTATVTYSIATAGTAGAVATRSGTITVTTSTPSSDQIHNFTTSGKTSSFYTITGNMNSTAGSVTYQGLTLTARLKIESSTSITYTTTAASTLTLVFDTGFSGTIKVNNTSYTAVNGVATISVPAGSNTITKSSVANLYYISTKFNTGMLRIAPTKEAETKVAIYPNPVTTTLYLIDPEQKIEKVILYNIAGTVVKSVGNNIENIDVSALTSGNYILKLINKDGSSTSQVIIKK</sequence>
<proteinExistence type="inferred from homology"/>
<dbReference type="PANTHER" id="PTHR31683:SF18">
    <property type="entry name" value="PECTATE LYASE 21-RELATED"/>
    <property type="match status" value="1"/>
</dbReference>
<evidence type="ECO:0000256" key="4">
    <source>
        <dbReference type="SAM" id="SignalP"/>
    </source>
</evidence>
<dbReference type="NCBIfam" id="TIGR04183">
    <property type="entry name" value="Por_Secre_tail"/>
    <property type="match status" value="1"/>
</dbReference>
<comment type="similarity">
    <text evidence="3">Belongs to the polysaccharide lyase 1 family.</text>
</comment>
<dbReference type="InterPro" id="IPR041253">
    <property type="entry name" value="CBM77"/>
</dbReference>
<feature type="domain" description="Pectate lyase" evidence="5">
    <location>
        <begin position="197"/>
        <end position="382"/>
    </location>
</feature>
<evidence type="ECO:0000256" key="3">
    <source>
        <dbReference type="RuleBase" id="RU361173"/>
    </source>
</evidence>
<keyword evidence="1 4" id="KW-0732">Signal</keyword>
<dbReference type="InterPro" id="IPR012334">
    <property type="entry name" value="Pectin_lyas_fold"/>
</dbReference>
<dbReference type="Pfam" id="PF00544">
    <property type="entry name" value="Pectate_lyase_4"/>
    <property type="match status" value="1"/>
</dbReference>
<dbReference type="Gene3D" id="2.160.20.10">
    <property type="entry name" value="Single-stranded right-handed beta-helix, Pectin lyase-like"/>
    <property type="match status" value="1"/>
</dbReference>
<name>A0A940X7K4_9FLAO</name>
<accession>A0A940X7K4</accession>
<evidence type="ECO:0000259" key="5">
    <source>
        <dbReference type="SMART" id="SM00656"/>
    </source>
</evidence>